<evidence type="ECO:0000256" key="5">
    <source>
        <dbReference type="HAMAP-Rule" id="MF_01600"/>
    </source>
</evidence>
<organism evidence="7 8">
    <name type="scientific">Ornithinimicrobium ciconiae</name>
    <dbReference type="NCBI Taxonomy" id="2594265"/>
    <lineage>
        <taxon>Bacteria</taxon>
        <taxon>Bacillati</taxon>
        <taxon>Actinomycetota</taxon>
        <taxon>Actinomycetes</taxon>
        <taxon>Micrococcales</taxon>
        <taxon>Ornithinimicrobiaceae</taxon>
        <taxon>Ornithinimicrobium</taxon>
    </lineage>
</organism>
<comment type="similarity">
    <text evidence="5">Belongs to the UPF0182 family.</text>
</comment>
<feature type="transmembrane region" description="Helical" evidence="5">
    <location>
        <begin position="312"/>
        <end position="331"/>
    </location>
</feature>
<reference evidence="7 8" key="1">
    <citation type="submission" date="2019-07" db="EMBL/GenBank/DDBJ databases">
        <title>complete genome sequencing of Ornithinimicrobium sp. H23M54.</title>
        <authorList>
            <person name="Bae J.-W."/>
            <person name="Lee S.-Y."/>
        </authorList>
    </citation>
    <scope>NUCLEOTIDE SEQUENCE [LARGE SCALE GENOMIC DNA]</scope>
    <source>
        <strain evidence="7 8">H23M54</strain>
    </source>
</reference>
<feature type="compositionally biased region" description="Gly residues" evidence="6">
    <location>
        <begin position="53"/>
        <end position="64"/>
    </location>
</feature>
<keyword evidence="8" id="KW-1185">Reference proteome</keyword>
<keyword evidence="1 5" id="KW-1003">Cell membrane</keyword>
<evidence type="ECO:0000256" key="3">
    <source>
        <dbReference type="ARBA" id="ARBA00022989"/>
    </source>
</evidence>
<sequence>MRKRVAVTERDGTTPEEPDNDSAKAPKDPWDRAAADPFGFGGREEGPREPAAGAGGGAGAGRRPGVGGRGRFLPTVLILLGVLIALTWLAQLWTEFLWYDSVGFRTVLTTRLLTQVVLFLGAGIVTGLLVWSSLHLAYRNRPIYAPSSPEQINLDRYRAALDPVRRLVFIGAPVLLGLFAGSAMAAQWQTLLLWLNRQPFGVQDPQFKIDVGFFVFTVPWLNVLISFATLTLGLALIAAAMTHYIYGGLQLQGPGERTTRAARIHLAVLAALLVGVRALAYWIERYSLATAKHELITGMTYTDVNAVLPTRGVLAIAALLCAILFLSTIWTRTWRLPLIGLAGLVVIALLVGGAYPALIQNLRVKPSEAQLEEPYIQRNIESTLDAYGLTDTKITDYDAVTEATPGQLREDAATIPGIRIVDPAIVSDTFRQLQGVRNYYQFPDALDVDRYDVDGETVDTVVAVRELRLDGIPAAQRNWVNDHTVYTHGFGLVAAYGNQRTKDGEPIFYHRNIPPVGELGDFEPRVYFGEHSPSYSIVGAPDGATPRELDYPDSLADAGETRNTYAGGGGVAMGSFPRQLAYAIKYRQVEILLSDSVGPESRMLDHREPRERVERVAPWLRLDGNPYPAVVDGRITWIVDGYTVSANYPYSKLEQLGEATTDSLVTTSQNVRSIGQGDINYIRNSVKATVDAYTGEVVLYAWDEEDPLLKAWSSAFDNTVQPLSEIDAELMGHLRYPEDLFKVQREVLTRYHVNTAEAFFGGQDFWEVAADESAPGDTDVAMPPYYLSIAMPGQEEPTFSLTSTYIPGGDRQNLVGYLAVDADAGETAGEKREGYGQMRLLELPRESTVTGPGQFQNEIESSNANSEAFTQTLSQFLTLNRQAGSVVQIGNLLTLPVGGGLLYVEPVYVRAAGSSSYPLQRLVVVSFGNELAWSDTLDGALDELFGGDSGATAADEGTGTEEPVDPVVPPTDGGEDPTAEPTTPPSGDLADAVADIQAAYDDGQEALRNGDWEAYAEAQTRLDEAISRAIELSPEGGSVSVEPTPTDDSEATATP</sequence>
<dbReference type="Pfam" id="PF03699">
    <property type="entry name" value="UPF0182"/>
    <property type="match status" value="1"/>
</dbReference>
<dbReference type="PANTHER" id="PTHR39344:SF1">
    <property type="entry name" value="UPF0182 PROTEIN SLL1060"/>
    <property type="match status" value="1"/>
</dbReference>
<dbReference type="Proteomes" id="UP000315395">
    <property type="component" value="Chromosome"/>
</dbReference>
<evidence type="ECO:0000313" key="7">
    <source>
        <dbReference type="EMBL" id="QDO87918.1"/>
    </source>
</evidence>
<gene>
    <name evidence="7" type="ORF">FNH13_05795</name>
</gene>
<dbReference type="InterPro" id="IPR005372">
    <property type="entry name" value="UPF0182"/>
</dbReference>
<keyword evidence="4 5" id="KW-0472">Membrane</keyword>
<feature type="transmembrane region" description="Helical" evidence="5">
    <location>
        <begin position="223"/>
        <end position="246"/>
    </location>
</feature>
<dbReference type="OrthoDB" id="9763654at2"/>
<feature type="region of interest" description="Disordered" evidence="6">
    <location>
        <begin position="1"/>
        <end position="64"/>
    </location>
</feature>
<proteinExistence type="inferred from homology"/>
<feature type="region of interest" description="Disordered" evidence="6">
    <location>
        <begin position="1031"/>
        <end position="1055"/>
    </location>
</feature>
<protein>
    <recommendedName>
        <fullName evidence="5">UPF0182 protein FNH13_05795</fullName>
    </recommendedName>
</protein>
<evidence type="ECO:0000256" key="2">
    <source>
        <dbReference type="ARBA" id="ARBA00022692"/>
    </source>
</evidence>
<feature type="compositionally biased region" description="Acidic residues" evidence="6">
    <location>
        <begin position="1045"/>
        <end position="1055"/>
    </location>
</feature>
<name>A0A516G8R8_9MICO</name>
<feature type="region of interest" description="Disordered" evidence="6">
    <location>
        <begin position="947"/>
        <end position="989"/>
    </location>
</feature>
<evidence type="ECO:0000256" key="1">
    <source>
        <dbReference type="ARBA" id="ARBA00022475"/>
    </source>
</evidence>
<dbReference type="GO" id="GO:0005576">
    <property type="term" value="C:extracellular region"/>
    <property type="evidence" value="ECO:0007669"/>
    <property type="project" value="TreeGrafter"/>
</dbReference>
<feature type="compositionally biased region" description="Basic and acidic residues" evidence="6">
    <location>
        <begin position="21"/>
        <end position="34"/>
    </location>
</feature>
<dbReference type="PANTHER" id="PTHR39344">
    <property type="entry name" value="UPF0182 PROTEIN SLL1060"/>
    <property type="match status" value="1"/>
</dbReference>
<evidence type="ECO:0000256" key="6">
    <source>
        <dbReference type="SAM" id="MobiDB-lite"/>
    </source>
</evidence>
<comment type="subcellular location">
    <subcellularLocation>
        <location evidence="5">Cell membrane</location>
        <topology evidence="5">Multi-pass membrane protein</topology>
    </subcellularLocation>
</comment>
<dbReference type="GO" id="GO:0005886">
    <property type="term" value="C:plasma membrane"/>
    <property type="evidence" value="ECO:0007669"/>
    <property type="project" value="UniProtKB-SubCell"/>
</dbReference>
<evidence type="ECO:0000313" key="8">
    <source>
        <dbReference type="Proteomes" id="UP000315395"/>
    </source>
</evidence>
<dbReference type="AlphaFoldDB" id="A0A516G8R8"/>
<evidence type="ECO:0000256" key="4">
    <source>
        <dbReference type="ARBA" id="ARBA00023136"/>
    </source>
</evidence>
<dbReference type="KEGG" id="orz:FNH13_05795"/>
<feature type="transmembrane region" description="Helical" evidence="5">
    <location>
        <begin position="112"/>
        <end position="131"/>
    </location>
</feature>
<dbReference type="EMBL" id="CP041616">
    <property type="protein sequence ID" value="QDO87918.1"/>
    <property type="molecule type" value="Genomic_DNA"/>
</dbReference>
<feature type="transmembrane region" description="Helical" evidence="5">
    <location>
        <begin position="72"/>
        <end position="92"/>
    </location>
</feature>
<keyword evidence="2 5" id="KW-0812">Transmembrane</keyword>
<feature type="transmembrane region" description="Helical" evidence="5">
    <location>
        <begin position="338"/>
        <end position="358"/>
    </location>
</feature>
<keyword evidence="3 5" id="KW-1133">Transmembrane helix</keyword>
<feature type="compositionally biased region" description="Basic and acidic residues" evidence="6">
    <location>
        <begin position="1"/>
        <end position="13"/>
    </location>
</feature>
<dbReference type="HAMAP" id="MF_01600">
    <property type="entry name" value="UPF0182"/>
    <property type="match status" value="1"/>
</dbReference>
<accession>A0A516G8R8</accession>
<feature type="transmembrane region" description="Helical" evidence="5">
    <location>
        <begin position="167"/>
        <end position="188"/>
    </location>
</feature>
<feature type="transmembrane region" description="Helical" evidence="5">
    <location>
        <begin position="266"/>
        <end position="283"/>
    </location>
</feature>